<keyword evidence="11" id="KW-1185">Reference proteome</keyword>
<comment type="caution">
    <text evidence="10">The sequence shown here is derived from an EMBL/GenBank/DDBJ whole genome shotgun (WGS) entry which is preliminary data.</text>
</comment>
<dbReference type="OrthoDB" id="124789at2759"/>
<evidence type="ECO:0000313" key="10">
    <source>
        <dbReference type="EMBL" id="KAG7547955.1"/>
    </source>
</evidence>
<feature type="coiled-coil region" evidence="5">
    <location>
        <begin position="977"/>
        <end position="1040"/>
    </location>
</feature>
<organism evidence="10 11">
    <name type="scientific">Arabidopsis suecica</name>
    <name type="common">Swedish thale-cress</name>
    <name type="synonym">Cardaminopsis suecica</name>
    <dbReference type="NCBI Taxonomy" id="45249"/>
    <lineage>
        <taxon>Eukaryota</taxon>
        <taxon>Viridiplantae</taxon>
        <taxon>Streptophyta</taxon>
        <taxon>Embryophyta</taxon>
        <taxon>Tracheophyta</taxon>
        <taxon>Spermatophyta</taxon>
        <taxon>Magnoliopsida</taxon>
        <taxon>eudicotyledons</taxon>
        <taxon>Gunneridae</taxon>
        <taxon>Pentapetalae</taxon>
        <taxon>rosids</taxon>
        <taxon>malvids</taxon>
        <taxon>Brassicales</taxon>
        <taxon>Brassicaceae</taxon>
        <taxon>Camelineae</taxon>
        <taxon>Arabidopsis</taxon>
    </lineage>
</organism>
<dbReference type="EMBL" id="JAEFBJ010000012">
    <property type="protein sequence ID" value="KAG7547955.1"/>
    <property type="molecule type" value="Genomic_DNA"/>
</dbReference>
<dbReference type="PANTHER" id="PTHR31973:SF187">
    <property type="entry name" value="MUTATOR TRANSPOSASE MUDRA PROTEIN"/>
    <property type="match status" value="1"/>
</dbReference>
<keyword evidence="5" id="KW-0175">Coiled coil</keyword>
<evidence type="ECO:0000256" key="6">
    <source>
        <dbReference type="SAM" id="MobiDB-lite"/>
    </source>
</evidence>
<dbReference type="PANTHER" id="PTHR31973">
    <property type="entry name" value="POLYPROTEIN, PUTATIVE-RELATED"/>
    <property type="match status" value="1"/>
</dbReference>
<dbReference type="AlphaFoldDB" id="A0A8T1YQ32"/>
<feature type="transmembrane region" description="Helical" evidence="7">
    <location>
        <begin position="1046"/>
        <end position="1063"/>
    </location>
</feature>
<evidence type="ECO:0000256" key="4">
    <source>
        <dbReference type="PROSITE-ProRule" id="PRU00325"/>
    </source>
</evidence>
<dbReference type="PROSITE" id="PS50966">
    <property type="entry name" value="ZF_SWIM"/>
    <property type="match status" value="1"/>
</dbReference>
<evidence type="ECO:0000256" key="2">
    <source>
        <dbReference type="ARBA" id="ARBA00022771"/>
    </source>
</evidence>
<dbReference type="Pfam" id="PF04434">
    <property type="entry name" value="SWIM"/>
    <property type="match status" value="1"/>
</dbReference>
<sequence>MEVTNELVSGKVRVVLGTWSKDDGGVWSFTAAAEEHATYIRFREGDGLDAAKAKVTTEMGVDGRREKIELTYEMPEWMDVDGTVKPVPIHIVTDDDMDMFLAMRVDLHDMKLQVVKMLVTMTLEVDDFKVVPILDEFSFAEVMSSADLEKERERRAVKAAVDDIICTQVTPEHVGDSEYGQLGWVGHAYSASGFATLSAALRHYKAAAEEVRANASLVTVLDPASSSSTEENGDRVTRLTRDLFTEFEKAASSSEVHGTQPEKESCGIDVGDTSTRRCAVVPNANTTAIPTDPEPSSGILRLLQIPVQTFARDATPVPDDTDHYGADRTRLVVLDVDYEGDELFVGRVFKSRDDCKVKIVVHAINRKFSFRNHRTTNDVVIVWCISDLCPWRVYCVRLEETVYFEVRTVMLEHNCPIDVRSQFQRQAITSMISEIMKSKYTGAGMGPNKMSMRQALLDEFSLNVSYWKAWRSRELALDMAKGSTTSSYGILPSYLHMLCKNNVGTVTELHTEVDSGGDTRFKYCFVALGASVRGWKFMQKVVIIDGAHLRGKYAGCLLTASAQDGNFQIFPIGFGIVDGENDKAWEWFFKCLQQIIPDEDNLTFVSDRHTSIYNGLRKVYPRAVHGACIVHLQRNVATKFKQKMLAPLISKAARAFKKSTFTEYFEEIERVAPRCAEYLMAIGWEHWTRSHCNGDRYNIMTSNVAESLNAVLKEARELPIVFTLEFIRSTLMTWFSKRREAATNHTQPMTPKVEEMVLRNYERSTSYEVIRINSELYEVKTTTGLSYVVDLQQKTCTCEEFTMLKIPCGHAVAAAVRCDMRLPDLAAPQYGSFFWSLAYNGNINPVPDLCTLRNVPDGIATLTVLPPVTKRPPETGEGGEEKLYALPWDWALSCYLQDAYMNTRSSMYGSGSSSSVRGGTRIQDGGVVCYCGRDALVRQAWTDANPGRRFYRCGEGWKSTCDYFRWRDMEPPSGWQKQALLEARDQLRLQAEELNTLRSRLASRGEEAENESTVELSKAVEKLKKENEALQVANHKLLEKKISLRQVYIVGCVGFVCGVGTLIQKMK</sequence>
<feature type="domain" description="GRF-type" evidence="9">
    <location>
        <begin position="929"/>
        <end position="970"/>
    </location>
</feature>
<protein>
    <submittedName>
        <fullName evidence="10">Zinc finger PMZ-type</fullName>
    </submittedName>
</protein>
<evidence type="ECO:0000259" key="9">
    <source>
        <dbReference type="PROSITE" id="PS51999"/>
    </source>
</evidence>
<keyword evidence="1" id="KW-0479">Metal-binding</keyword>
<feature type="domain" description="SWIM-type" evidence="8">
    <location>
        <begin position="787"/>
        <end position="819"/>
    </location>
</feature>
<evidence type="ECO:0000259" key="8">
    <source>
        <dbReference type="PROSITE" id="PS50966"/>
    </source>
</evidence>
<dbReference type="Proteomes" id="UP000694251">
    <property type="component" value="Chromosome 12"/>
</dbReference>
<evidence type="ECO:0000256" key="3">
    <source>
        <dbReference type="ARBA" id="ARBA00022833"/>
    </source>
</evidence>
<dbReference type="Pfam" id="PF06839">
    <property type="entry name" value="Zn_ribbon_GRF"/>
    <property type="match status" value="1"/>
</dbReference>
<dbReference type="InterPro" id="IPR006564">
    <property type="entry name" value="Znf_PMZ"/>
</dbReference>
<keyword evidence="7" id="KW-0812">Transmembrane</keyword>
<dbReference type="SMART" id="SM00575">
    <property type="entry name" value="ZnF_PMZ"/>
    <property type="match status" value="1"/>
</dbReference>
<name>A0A8T1YQ32_ARASU</name>
<dbReference type="InterPro" id="IPR018289">
    <property type="entry name" value="MULE_transposase_dom"/>
</dbReference>
<keyword evidence="7" id="KW-0472">Membrane</keyword>
<dbReference type="Pfam" id="PF03108">
    <property type="entry name" value="DBD_Tnp_Mut"/>
    <property type="match status" value="1"/>
</dbReference>
<keyword evidence="2 4" id="KW-0863">Zinc-finger</keyword>
<accession>A0A8T1YQ32</accession>
<dbReference type="GO" id="GO:0008270">
    <property type="term" value="F:zinc ion binding"/>
    <property type="evidence" value="ECO:0007669"/>
    <property type="project" value="UniProtKB-KW"/>
</dbReference>
<reference evidence="10 11" key="1">
    <citation type="submission" date="2020-12" db="EMBL/GenBank/DDBJ databases">
        <title>Concerted genomic and epigenomic changes stabilize Arabidopsis allopolyploids.</title>
        <authorList>
            <person name="Chen Z."/>
        </authorList>
    </citation>
    <scope>NUCLEOTIDE SEQUENCE [LARGE SCALE GENOMIC DNA]</scope>
    <source>
        <strain evidence="10">As9502</strain>
        <tissue evidence="10">Leaf</tissue>
    </source>
</reference>
<dbReference type="InterPro" id="IPR057222">
    <property type="entry name" value="DUF7900"/>
</dbReference>
<proteinExistence type="predicted"/>
<dbReference type="Pfam" id="PF25464">
    <property type="entry name" value="DUF7900"/>
    <property type="match status" value="1"/>
</dbReference>
<dbReference type="InterPro" id="IPR007527">
    <property type="entry name" value="Znf_SWIM"/>
</dbReference>
<feature type="region of interest" description="Disordered" evidence="6">
    <location>
        <begin position="250"/>
        <end position="269"/>
    </location>
</feature>
<evidence type="ECO:0000313" key="11">
    <source>
        <dbReference type="Proteomes" id="UP000694251"/>
    </source>
</evidence>
<dbReference type="InterPro" id="IPR010666">
    <property type="entry name" value="Znf_GRF"/>
</dbReference>
<keyword evidence="3" id="KW-0862">Zinc</keyword>
<keyword evidence="7" id="KW-1133">Transmembrane helix</keyword>
<dbReference type="Pfam" id="PF10551">
    <property type="entry name" value="MULE"/>
    <property type="match status" value="1"/>
</dbReference>
<dbReference type="InterPro" id="IPR004332">
    <property type="entry name" value="Transposase_MuDR"/>
</dbReference>
<evidence type="ECO:0000256" key="7">
    <source>
        <dbReference type="SAM" id="Phobius"/>
    </source>
</evidence>
<evidence type="ECO:0000256" key="5">
    <source>
        <dbReference type="SAM" id="Coils"/>
    </source>
</evidence>
<dbReference type="PROSITE" id="PS51999">
    <property type="entry name" value="ZF_GRF"/>
    <property type="match status" value="1"/>
</dbReference>
<gene>
    <name evidence="10" type="ORF">ISN44_As12g031590</name>
</gene>
<evidence type="ECO:0000256" key="1">
    <source>
        <dbReference type="ARBA" id="ARBA00022723"/>
    </source>
</evidence>